<dbReference type="STRING" id="675824.A0A1E3Q0H9"/>
<dbReference type="PANTHER" id="PTHR28015:SF1">
    <property type="entry name" value="ATP SYNTHASE ASSEMBLY FACTOR FMC1, MITOCHONDRIAL"/>
    <property type="match status" value="1"/>
</dbReference>
<dbReference type="GO" id="GO:0033615">
    <property type="term" value="P:mitochondrial proton-transporting ATP synthase complex assembly"/>
    <property type="evidence" value="ECO:0007669"/>
    <property type="project" value="InterPro"/>
</dbReference>
<evidence type="ECO:0000313" key="3">
    <source>
        <dbReference type="Proteomes" id="UP000094385"/>
    </source>
</evidence>
<protein>
    <submittedName>
        <fullName evidence="2">Uncharacterized protein</fullName>
    </submittedName>
</protein>
<evidence type="ECO:0000313" key="2">
    <source>
        <dbReference type="EMBL" id="ODQ71181.1"/>
    </source>
</evidence>
<keyword evidence="3" id="KW-1185">Reference proteome</keyword>
<accession>A0A1E3Q0H9</accession>
<dbReference type="InterPro" id="IPR039196">
    <property type="entry name" value="Fmc1"/>
</dbReference>
<dbReference type="GO" id="GO:0005759">
    <property type="term" value="C:mitochondrial matrix"/>
    <property type="evidence" value="ECO:0007669"/>
    <property type="project" value="TreeGrafter"/>
</dbReference>
<feature type="region of interest" description="Disordered" evidence="1">
    <location>
        <begin position="37"/>
        <end position="59"/>
    </location>
</feature>
<reference evidence="2 3" key="1">
    <citation type="journal article" date="2016" name="Proc. Natl. Acad. Sci. U.S.A.">
        <title>Comparative genomics of biotechnologically important yeasts.</title>
        <authorList>
            <person name="Riley R."/>
            <person name="Haridas S."/>
            <person name="Wolfe K.H."/>
            <person name="Lopes M.R."/>
            <person name="Hittinger C.T."/>
            <person name="Goeker M."/>
            <person name="Salamov A.A."/>
            <person name="Wisecaver J.H."/>
            <person name="Long T.M."/>
            <person name="Calvey C.H."/>
            <person name="Aerts A.L."/>
            <person name="Barry K.W."/>
            <person name="Choi C."/>
            <person name="Clum A."/>
            <person name="Coughlan A.Y."/>
            <person name="Deshpande S."/>
            <person name="Douglass A.P."/>
            <person name="Hanson S.J."/>
            <person name="Klenk H.-P."/>
            <person name="LaButti K.M."/>
            <person name="Lapidus A."/>
            <person name="Lindquist E.A."/>
            <person name="Lipzen A.M."/>
            <person name="Meier-Kolthoff J.P."/>
            <person name="Ohm R.A."/>
            <person name="Otillar R.P."/>
            <person name="Pangilinan J.L."/>
            <person name="Peng Y."/>
            <person name="Rokas A."/>
            <person name="Rosa C.A."/>
            <person name="Scheuner C."/>
            <person name="Sibirny A.A."/>
            <person name="Slot J.C."/>
            <person name="Stielow J.B."/>
            <person name="Sun H."/>
            <person name="Kurtzman C.P."/>
            <person name="Blackwell M."/>
            <person name="Grigoriev I.V."/>
            <person name="Jeffries T.W."/>
        </authorList>
    </citation>
    <scope>NUCLEOTIDE SEQUENCE [LARGE SCALE GENOMIC DNA]</scope>
    <source>
        <strain evidence="2 3">NRRL Y-11557</strain>
    </source>
</reference>
<dbReference type="Pfam" id="PF13233">
    <property type="entry name" value="Complex1_LYR_2"/>
    <property type="match status" value="1"/>
</dbReference>
<evidence type="ECO:0000256" key="1">
    <source>
        <dbReference type="SAM" id="MobiDB-lite"/>
    </source>
</evidence>
<dbReference type="AlphaFoldDB" id="A0A1E3Q0H9"/>
<name>A0A1E3Q0H9_LIPST</name>
<proteinExistence type="predicted"/>
<organism evidence="2 3">
    <name type="scientific">Lipomyces starkeyi NRRL Y-11557</name>
    <dbReference type="NCBI Taxonomy" id="675824"/>
    <lineage>
        <taxon>Eukaryota</taxon>
        <taxon>Fungi</taxon>
        <taxon>Dikarya</taxon>
        <taxon>Ascomycota</taxon>
        <taxon>Saccharomycotina</taxon>
        <taxon>Lipomycetes</taxon>
        <taxon>Lipomycetales</taxon>
        <taxon>Lipomycetaceae</taxon>
        <taxon>Lipomyces</taxon>
    </lineage>
</organism>
<dbReference type="Proteomes" id="UP000094385">
    <property type="component" value="Unassembled WGS sequence"/>
</dbReference>
<sequence length="173" mass="19966">MSAKVYRNLLQELLEWMSSARSQQPPAISQLLQQTLDMSAPPPAAPAHKTESGSTSDSTLDQLHQKLNDVMREQFRSVAEEHQTKEAEMKTRDAVEILTYLRSQRTYKTLLDKYNPTATLEDHERIRLTAHRVGLELPKEIQERWQTEKEESTETSSERPQGERKTDSDKESE</sequence>
<feature type="region of interest" description="Disordered" evidence="1">
    <location>
        <begin position="135"/>
        <end position="173"/>
    </location>
</feature>
<dbReference type="OrthoDB" id="15893at2759"/>
<gene>
    <name evidence="2" type="ORF">LIPSTDRAFT_5202</name>
</gene>
<dbReference type="EMBL" id="KV454298">
    <property type="protein sequence ID" value="ODQ71181.1"/>
    <property type="molecule type" value="Genomic_DNA"/>
</dbReference>
<dbReference type="PANTHER" id="PTHR28015">
    <property type="entry name" value="ATP SYNTHASE ASSEMBLY FACTOR FMC1, MITOCHONDRIAL"/>
    <property type="match status" value="1"/>
</dbReference>